<reference evidence="2 3" key="1">
    <citation type="submission" date="2009-09" db="EMBL/GenBank/DDBJ databases">
        <authorList>
            <person name="Qin X."/>
            <person name="Bachman B."/>
            <person name="Battles P."/>
            <person name="Bell A."/>
            <person name="Bess C."/>
            <person name="Bickham C."/>
            <person name="Chaboub L."/>
            <person name="Chen D."/>
            <person name="Coyle M."/>
            <person name="Deiros D.R."/>
            <person name="Dinh H."/>
            <person name="Forbes L."/>
            <person name="Fowler G."/>
            <person name="Francisco L."/>
            <person name="Fu Q."/>
            <person name="Gubbala S."/>
            <person name="Hale W."/>
            <person name="Han Y."/>
            <person name="Hemphill L."/>
            <person name="Highlander S.K."/>
            <person name="Hirani K."/>
            <person name="Hogues M."/>
            <person name="Jackson L."/>
            <person name="Jakkamsetti A."/>
            <person name="Javaid M."/>
            <person name="Jiang H."/>
            <person name="Korchina V."/>
            <person name="Kovar C."/>
            <person name="Lara F."/>
            <person name="Lee S."/>
            <person name="Mata R."/>
            <person name="Mathew T."/>
            <person name="Moen C."/>
            <person name="Morales K."/>
            <person name="Munidasa M."/>
            <person name="Nazareth L."/>
            <person name="Ngo R."/>
            <person name="Nguyen L."/>
            <person name="Okwuonu G."/>
            <person name="Ongeri F."/>
            <person name="Patil S."/>
            <person name="Petrosino J."/>
            <person name="Pham C."/>
            <person name="Pham P."/>
            <person name="Pu L.-L."/>
            <person name="Puazo M."/>
            <person name="Raj R."/>
            <person name="Reid J."/>
            <person name="Rouhana J."/>
            <person name="Saada N."/>
            <person name="Shang Y."/>
            <person name="Simmons D."/>
            <person name="Thornton R."/>
            <person name="Warren J."/>
            <person name="Weissenberger G."/>
            <person name="Zhang J."/>
            <person name="Zhang L."/>
            <person name="Zhou C."/>
            <person name="Zhu D."/>
            <person name="Muzny D."/>
            <person name="Worley K."/>
            <person name="Gibbs R."/>
        </authorList>
    </citation>
    <scope>NUCLEOTIDE SEQUENCE [LARGE SCALE GENOMIC DNA]</scope>
    <source>
        <strain evidence="2 3">DSM 13335</strain>
    </source>
</reference>
<evidence type="ECO:0000313" key="3">
    <source>
        <dbReference type="Proteomes" id="UP000004115"/>
    </source>
</evidence>
<accession>C8PBV7</accession>
<sequence>MPNKKFYPYIAQGANAKQMFNIMQACIRAGVPFGLVGNPGVGKTATIEAMAKTLGREVINLSLSTMLPEDIAGLPFPTKINIGSDKKEQMVDAACYAMPVWQQRLLHNSNAILFLDEFSTAIPTTQHAFLQLVQNRRLPGSDLPFSKNVAIIIAMNPADQAGGSSLDLPIANRFAWFTFNPDFNDWATGFKQRWQSEELMSVPSFCTEEKILMARNKKIRSTIIDYLDSEKGAHQVTIVPSGMENPISSVVRRDDPAEMEVFRLAFPSARSWDNLAEIMTYIDEKDFGTIQVVINGTIGSNQGIAFYKYYVDNLKRLNIDAILKDPKSVDWKHISIDESAGIFRALIEEAANGRLDQVLEVFISIKIVGAENLLSGNRLQDIYKAEYLNKLPLATRKKVKQRYLEYFGDFLTKIANNNNSGH</sequence>
<dbReference type="Pfam" id="PF07728">
    <property type="entry name" value="AAA_5"/>
    <property type="match status" value="1"/>
</dbReference>
<dbReference type="InterPro" id="IPR011704">
    <property type="entry name" value="ATPase_dyneun-rel_AAA"/>
</dbReference>
<dbReference type="HOGENOM" id="CLU_756122_0_0_9"/>
<evidence type="ECO:0000313" key="2">
    <source>
        <dbReference type="EMBL" id="EEW52256.1"/>
    </source>
</evidence>
<proteinExistence type="predicted"/>
<gene>
    <name evidence="2" type="ORF">HMPREF0520_0577</name>
</gene>
<protein>
    <submittedName>
        <fullName evidence="2">ATPase family associated with various cellular activities (AAA)</fullName>
    </submittedName>
</protein>
<dbReference type="Proteomes" id="UP000004115">
    <property type="component" value="Unassembled WGS sequence"/>
</dbReference>
<dbReference type="AlphaFoldDB" id="C8PBV7"/>
<keyword evidence="3" id="KW-1185">Reference proteome</keyword>
<comment type="caution">
    <text evidence="2">The sequence shown here is derived from an EMBL/GenBank/DDBJ whole genome shotgun (WGS) entry which is preliminary data.</text>
</comment>
<dbReference type="PATRIC" id="fig|525328.13.peg.528"/>
<dbReference type="RefSeq" id="WP_006729583.1">
    <property type="nucleotide sequence ID" value="NZ_AZET01000002.1"/>
</dbReference>
<dbReference type="Gene3D" id="3.40.50.300">
    <property type="entry name" value="P-loop containing nucleotide triphosphate hydrolases"/>
    <property type="match status" value="1"/>
</dbReference>
<dbReference type="SUPFAM" id="SSF52540">
    <property type="entry name" value="P-loop containing nucleoside triphosphate hydrolases"/>
    <property type="match status" value="1"/>
</dbReference>
<dbReference type="EMBL" id="ACLN01000004">
    <property type="protein sequence ID" value="EEW52256.1"/>
    <property type="molecule type" value="Genomic_DNA"/>
</dbReference>
<dbReference type="SMART" id="SM00382">
    <property type="entry name" value="AAA"/>
    <property type="match status" value="1"/>
</dbReference>
<dbReference type="InterPro" id="IPR027417">
    <property type="entry name" value="P-loop_NTPase"/>
</dbReference>
<feature type="domain" description="AAA+ ATPase" evidence="1">
    <location>
        <begin position="29"/>
        <end position="174"/>
    </location>
</feature>
<name>C8PBV7_9LACO</name>
<dbReference type="GO" id="GO:0016887">
    <property type="term" value="F:ATP hydrolysis activity"/>
    <property type="evidence" value="ECO:0007669"/>
    <property type="project" value="InterPro"/>
</dbReference>
<evidence type="ECO:0000259" key="1">
    <source>
        <dbReference type="SMART" id="SM00382"/>
    </source>
</evidence>
<dbReference type="OrthoDB" id="2353623at2"/>
<dbReference type="GO" id="GO:0005524">
    <property type="term" value="F:ATP binding"/>
    <property type="evidence" value="ECO:0007669"/>
    <property type="project" value="InterPro"/>
</dbReference>
<organism evidence="2 3">
    <name type="scientific">Lactobacillus iners DSM 13335</name>
    <dbReference type="NCBI Taxonomy" id="525328"/>
    <lineage>
        <taxon>Bacteria</taxon>
        <taxon>Bacillati</taxon>
        <taxon>Bacillota</taxon>
        <taxon>Bacilli</taxon>
        <taxon>Lactobacillales</taxon>
        <taxon>Lactobacillaceae</taxon>
        <taxon>Lactobacillus</taxon>
    </lineage>
</organism>
<dbReference type="InterPro" id="IPR003593">
    <property type="entry name" value="AAA+_ATPase"/>
</dbReference>